<evidence type="ECO:0000313" key="2">
    <source>
        <dbReference type="EMBL" id="CAG8552652.1"/>
    </source>
</evidence>
<dbReference type="PANTHER" id="PTHR11102">
    <property type="entry name" value="SEL-1-LIKE PROTEIN"/>
    <property type="match status" value="1"/>
</dbReference>
<dbReference type="Gene3D" id="1.25.40.10">
    <property type="entry name" value="Tetratricopeptide repeat domain"/>
    <property type="match status" value="1"/>
</dbReference>
<dbReference type="SUPFAM" id="SSF81901">
    <property type="entry name" value="HCP-like"/>
    <property type="match status" value="1"/>
</dbReference>
<dbReference type="Pfam" id="PF08238">
    <property type="entry name" value="Sel1"/>
    <property type="match status" value="4"/>
</dbReference>
<comment type="similarity">
    <text evidence="1">Belongs to the sel-1 family.</text>
</comment>
<name>A0A9N9B6Q9_9GLOM</name>
<dbReference type="OrthoDB" id="2384430at2759"/>
<sequence length="254" mass="29526">MSFGRKWPEIQITNNRTEQNMNNNNIIKNNEANLSEKNDVENALKELLQQFSSITQPGGKNEHLLKCVQHWFSQHKEFTETQVFEHLERVAYRNYDYACLLGFFYEESFGTISDPQQAFIWYLRAAEHNDSLGQNQVGDKFLNGYGTEMSHEKAFYWYQKALDNNCSSAKHNLGICYRFGIHVKKNDRHALYWYSKSAEMGDELGKRALANAYLNGIGTNADTHKSLKLLFLQAKNLGRVHSIDKTLLKIFHHH</sequence>
<accession>A0A9N9B6Q9</accession>
<dbReference type="SMART" id="SM00671">
    <property type="entry name" value="SEL1"/>
    <property type="match status" value="4"/>
</dbReference>
<dbReference type="InterPro" id="IPR011990">
    <property type="entry name" value="TPR-like_helical_dom_sf"/>
</dbReference>
<dbReference type="PANTHER" id="PTHR11102:SF160">
    <property type="entry name" value="ERAD-ASSOCIATED E3 UBIQUITIN-PROTEIN LIGASE COMPONENT HRD3"/>
    <property type="match status" value="1"/>
</dbReference>
<dbReference type="EMBL" id="CAJVPS010001865">
    <property type="protein sequence ID" value="CAG8552652.1"/>
    <property type="molecule type" value="Genomic_DNA"/>
</dbReference>
<dbReference type="AlphaFoldDB" id="A0A9N9B6Q9"/>
<evidence type="ECO:0000313" key="3">
    <source>
        <dbReference type="Proteomes" id="UP000789508"/>
    </source>
</evidence>
<dbReference type="InterPro" id="IPR006597">
    <property type="entry name" value="Sel1-like"/>
</dbReference>
<protein>
    <submittedName>
        <fullName evidence="2">10882_t:CDS:1</fullName>
    </submittedName>
</protein>
<dbReference type="Proteomes" id="UP000789508">
    <property type="component" value="Unassembled WGS sequence"/>
</dbReference>
<dbReference type="InterPro" id="IPR050767">
    <property type="entry name" value="Sel1_AlgK"/>
</dbReference>
<organism evidence="2 3">
    <name type="scientific">Ambispora leptoticha</name>
    <dbReference type="NCBI Taxonomy" id="144679"/>
    <lineage>
        <taxon>Eukaryota</taxon>
        <taxon>Fungi</taxon>
        <taxon>Fungi incertae sedis</taxon>
        <taxon>Mucoromycota</taxon>
        <taxon>Glomeromycotina</taxon>
        <taxon>Glomeromycetes</taxon>
        <taxon>Archaeosporales</taxon>
        <taxon>Ambisporaceae</taxon>
        <taxon>Ambispora</taxon>
    </lineage>
</organism>
<keyword evidence="3" id="KW-1185">Reference proteome</keyword>
<reference evidence="2" key="1">
    <citation type="submission" date="2021-06" db="EMBL/GenBank/DDBJ databases">
        <authorList>
            <person name="Kallberg Y."/>
            <person name="Tangrot J."/>
            <person name="Rosling A."/>
        </authorList>
    </citation>
    <scope>NUCLEOTIDE SEQUENCE</scope>
    <source>
        <strain evidence="2">FL130A</strain>
    </source>
</reference>
<comment type="caution">
    <text evidence="2">The sequence shown here is derived from an EMBL/GenBank/DDBJ whole genome shotgun (WGS) entry which is preliminary data.</text>
</comment>
<proteinExistence type="inferred from homology"/>
<evidence type="ECO:0000256" key="1">
    <source>
        <dbReference type="ARBA" id="ARBA00038101"/>
    </source>
</evidence>
<gene>
    <name evidence="2" type="ORF">ALEPTO_LOCUS5952</name>
</gene>